<evidence type="ECO:0000313" key="3">
    <source>
        <dbReference type="Proteomes" id="UP000290365"/>
    </source>
</evidence>
<evidence type="ECO:0000313" key="2">
    <source>
        <dbReference type="EMBL" id="QBD75510.1"/>
    </source>
</evidence>
<dbReference type="EMBL" id="CP035758">
    <property type="protein sequence ID" value="QBD75510.1"/>
    <property type="molecule type" value="Genomic_DNA"/>
</dbReference>
<accession>A0A4P6JKK3</accession>
<evidence type="ECO:0000259" key="1">
    <source>
        <dbReference type="PROSITE" id="PS51186"/>
    </source>
</evidence>
<dbReference type="RefSeq" id="WP_129886108.1">
    <property type="nucleotide sequence ID" value="NZ_CP035758.1"/>
</dbReference>
<dbReference type="GO" id="GO:0016747">
    <property type="term" value="F:acyltransferase activity, transferring groups other than amino-acyl groups"/>
    <property type="evidence" value="ECO:0007669"/>
    <property type="project" value="InterPro"/>
</dbReference>
<dbReference type="InterPro" id="IPR000182">
    <property type="entry name" value="GNAT_dom"/>
</dbReference>
<sequence length="163" mass="18419">MKEAVTPTIRLRDVMMSDLPIFFEQQLDPQAIYMAAFTPKDPADKEAFTARWNRNLANEANIIQTILYADEVAGSISIYENEKGHSEVTYWLGKPYWGKGIASAALAILLKRIAVRPVYGRAIKDNLASLRVLEKAGFVRIGEDRGFANARNQEVEEFILRLD</sequence>
<feature type="domain" description="N-acetyltransferase" evidence="1">
    <location>
        <begin position="9"/>
        <end position="163"/>
    </location>
</feature>
<dbReference type="PANTHER" id="PTHR43328:SF1">
    <property type="entry name" value="N-ACETYLTRANSFERASE DOMAIN-CONTAINING PROTEIN"/>
    <property type="match status" value="1"/>
</dbReference>
<dbReference type="AlphaFoldDB" id="A0A4P6JKK3"/>
<dbReference type="KEGG" id="kbs:EPA93_05630"/>
<dbReference type="PANTHER" id="PTHR43328">
    <property type="entry name" value="ACETYLTRANSFERASE-RELATED"/>
    <property type="match status" value="1"/>
</dbReference>
<reference evidence="2 3" key="1">
    <citation type="submission" date="2019-01" db="EMBL/GenBank/DDBJ databases">
        <title>Ktedonosporobacter rubrisoli SCAWS-G2.</title>
        <authorList>
            <person name="Huang Y."/>
            <person name="Yan B."/>
        </authorList>
    </citation>
    <scope>NUCLEOTIDE SEQUENCE [LARGE SCALE GENOMIC DNA]</scope>
    <source>
        <strain evidence="2 3">SCAWS-G2</strain>
    </source>
</reference>
<dbReference type="SUPFAM" id="SSF55729">
    <property type="entry name" value="Acyl-CoA N-acyltransferases (Nat)"/>
    <property type="match status" value="1"/>
</dbReference>
<name>A0A4P6JKK3_KTERU</name>
<dbReference type="OrthoDB" id="275901at2"/>
<dbReference type="InterPro" id="IPR016181">
    <property type="entry name" value="Acyl_CoA_acyltransferase"/>
</dbReference>
<dbReference type="Pfam" id="PF13302">
    <property type="entry name" value="Acetyltransf_3"/>
    <property type="match status" value="1"/>
</dbReference>
<keyword evidence="2" id="KW-0808">Transferase</keyword>
<protein>
    <submittedName>
        <fullName evidence="2">N-acetyltransferase</fullName>
    </submittedName>
</protein>
<organism evidence="2 3">
    <name type="scientific">Ktedonosporobacter rubrisoli</name>
    <dbReference type="NCBI Taxonomy" id="2509675"/>
    <lineage>
        <taxon>Bacteria</taxon>
        <taxon>Bacillati</taxon>
        <taxon>Chloroflexota</taxon>
        <taxon>Ktedonobacteria</taxon>
        <taxon>Ktedonobacterales</taxon>
        <taxon>Ktedonosporobacteraceae</taxon>
        <taxon>Ktedonosporobacter</taxon>
    </lineage>
</organism>
<proteinExistence type="predicted"/>
<dbReference type="PROSITE" id="PS51186">
    <property type="entry name" value="GNAT"/>
    <property type="match status" value="1"/>
</dbReference>
<dbReference type="Proteomes" id="UP000290365">
    <property type="component" value="Chromosome"/>
</dbReference>
<dbReference type="Gene3D" id="3.40.630.30">
    <property type="match status" value="1"/>
</dbReference>
<keyword evidence="3" id="KW-1185">Reference proteome</keyword>
<gene>
    <name evidence="2" type="ORF">EPA93_05630</name>
</gene>